<keyword evidence="2" id="KW-1185">Reference proteome</keyword>
<organism evidence="1 2">
    <name type="scientific">Helicobacter apodemus</name>
    <dbReference type="NCBI Taxonomy" id="135569"/>
    <lineage>
        <taxon>Bacteria</taxon>
        <taxon>Pseudomonadati</taxon>
        <taxon>Campylobacterota</taxon>
        <taxon>Epsilonproteobacteria</taxon>
        <taxon>Campylobacterales</taxon>
        <taxon>Helicobacteraceae</taxon>
        <taxon>Helicobacter</taxon>
    </lineage>
</organism>
<dbReference type="EMBL" id="JRPC02000035">
    <property type="protein sequence ID" value="TLE13724.1"/>
    <property type="molecule type" value="Genomic_DNA"/>
</dbReference>
<dbReference type="AlphaFoldDB" id="A0A4U8UDW2"/>
<protein>
    <recommendedName>
        <fullName evidence="3">Autotransporter outer membrane beta-barrel domain-containing protein</fullName>
    </recommendedName>
</protein>
<dbReference type="Proteomes" id="UP000029920">
    <property type="component" value="Unassembled WGS sequence"/>
</dbReference>
<reference evidence="1 2" key="1">
    <citation type="journal article" date="2014" name="Genome Announc.">
        <title>Draft genome sequences of eight enterohepatic helicobacter species isolated from both laboratory and wild rodents.</title>
        <authorList>
            <person name="Sheh A."/>
            <person name="Shen Z."/>
            <person name="Fox J.G."/>
        </authorList>
    </citation>
    <scope>NUCLEOTIDE SEQUENCE [LARGE SCALE GENOMIC DNA]</scope>
    <source>
        <strain evidence="1 2">MIT-03-7007</strain>
    </source>
</reference>
<name>A0A4U8UDW2_9HELI</name>
<accession>A0A4U8UDW2</accession>
<comment type="caution">
    <text evidence="1">The sequence shown here is derived from an EMBL/GenBank/DDBJ whole genome shotgun (WGS) entry which is preliminary data.</text>
</comment>
<evidence type="ECO:0008006" key="3">
    <source>
        <dbReference type="Google" id="ProtNLM"/>
    </source>
</evidence>
<feature type="non-terminal residue" evidence="1">
    <location>
        <position position="159"/>
    </location>
</feature>
<evidence type="ECO:0000313" key="1">
    <source>
        <dbReference type="EMBL" id="TLE13724.1"/>
    </source>
</evidence>
<evidence type="ECO:0000313" key="2">
    <source>
        <dbReference type="Proteomes" id="UP000029920"/>
    </source>
</evidence>
<gene>
    <name evidence="1" type="ORF">LS72_009760</name>
</gene>
<sequence>MKNESNNFSLIPNSPSSTLFLSLSLITALNTSLGADSWATSGTINISNSGTIDTITNTSGVNNKIIGNQAGKTYNDLIINNGITLQNNGNGNTLQLNNASAGTIENQGLIKKQNNSSAVAIENNATLGTFKNTGTIEAVGNAVNVYINKSTLTDFSNSG</sequence>
<proteinExistence type="predicted"/>